<dbReference type="OrthoDB" id="3437607at2759"/>
<dbReference type="EMBL" id="MZNU01000105">
    <property type="protein sequence ID" value="OWP04458.1"/>
    <property type="molecule type" value="Genomic_DNA"/>
</dbReference>
<feature type="compositionally biased region" description="Low complexity" evidence="1">
    <location>
        <begin position="272"/>
        <end position="282"/>
    </location>
</feature>
<feature type="compositionally biased region" description="Basic and acidic residues" evidence="1">
    <location>
        <begin position="578"/>
        <end position="591"/>
    </location>
</feature>
<feature type="compositionally biased region" description="Polar residues" evidence="1">
    <location>
        <begin position="215"/>
        <end position="231"/>
    </location>
</feature>
<reference evidence="2 3" key="1">
    <citation type="submission" date="2017-04" db="EMBL/GenBank/DDBJ databases">
        <title>Draft genome sequence of Marssonina coronaria NL1: causal agent of apple blotch.</title>
        <authorList>
            <person name="Cheng Q."/>
        </authorList>
    </citation>
    <scope>NUCLEOTIDE SEQUENCE [LARGE SCALE GENOMIC DNA]</scope>
    <source>
        <strain evidence="2 3">NL1</strain>
    </source>
</reference>
<dbReference type="Proteomes" id="UP000242519">
    <property type="component" value="Unassembled WGS sequence"/>
</dbReference>
<feature type="compositionally biased region" description="Low complexity" evidence="1">
    <location>
        <begin position="371"/>
        <end position="380"/>
    </location>
</feature>
<feature type="compositionally biased region" description="Low complexity" evidence="1">
    <location>
        <begin position="191"/>
        <end position="200"/>
    </location>
</feature>
<organism evidence="2 3">
    <name type="scientific">Diplocarpon coronariae</name>
    <dbReference type="NCBI Taxonomy" id="2795749"/>
    <lineage>
        <taxon>Eukaryota</taxon>
        <taxon>Fungi</taxon>
        <taxon>Dikarya</taxon>
        <taxon>Ascomycota</taxon>
        <taxon>Pezizomycotina</taxon>
        <taxon>Leotiomycetes</taxon>
        <taxon>Helotiales</taxon>
        <taxon>Drepanopezizaceae</taxon>
        <taxon>Diplocarpon</taxon>
    </lineage>
</organism>
<dbReference type="InParanoid" id="A0A218Z8Y7"/>
<sequence length="591" mass="64371">MVLREGAMPVNDSFFPVAASRQTLSHSDITDYEKRQQARSRGHGRESSIVASRYARIGISSRDNPDGDRSRKGPVPCRQIDLPTRLAHNGQAAQMTSHGGSLAMEESPQSRSHRSTSSQEISLSDLQGDELEYVAVGPARSPENAAHDSPLSSSSSKDDFYYGGFIETPGPSLEDDTWQSPFTPEDASATQPLQLPSSSRLRSRLGAQLPRSPLFLSQNASSSPERTTSLTPRVASRVANQNTPGIIFSQPPRRPPRSGASSTRAFRHQTNSFSFDSSERSSAAYEQERTVSSSTEGRSRGSDNVNLYEDLRGSSLQGSRNPSADSTDLAEIRKKSDGESDPGPVNSEHEEYGRTQFIFSSPQLSLPPPFSAVSRSVSRAESLPSSPSRDHSLNPLLSPIRSSSTTPVQAVERGYSVHAPTTAELFESSPPVGEVSGGVESTTPSRVYHIYNDELSPETQPQTPAHLPESRHQSRYHASYTAPVTRAAARRGTPINHGDGEGLPSVPRQRHVPSYTPLRGGRSTSPLGLTQSGFEGLYGGRENGDEEQNWVEGVRFNHAETRLWGSRDGQNEGGSLRETPEPDEWRVGRRE</sequence>
<accession>A0A218Z8Y7</accession>
<feature type="compositionally biased region" description="Polar residues" evidence="1">
    <location>
        <begin position="522"/>
        <end position="533"/>
    </location>
</feature>
<gene>
    <name evidence="2" type="ORF">B2J93_3406</name>
</gene>
<evidence type="ECO:0000313" key="3">
    <source>
        <dbReference type="Proteomes" id="UP000242519"/>
    </source>
</evidence>
<evidence type="ECO:0000256" key="1">
    <source>
        <dbReference type="SAM" id="MobiDB-lite"/>
    </source>
</evidence>
<keyword evidence="3" id="KW-1185">Reference proteome</keyword>
<protein>
    <submittedName>
        <fullName evidence="2">Uncharacterized protein</fullName>
    </submittedName>
</protein>
<feature type="region of interest" description="Disordered" evidence="1">
    <location>
        <begin position="456"/>
        <end position="591"/>
    </location>
</feature>
<dbReference type="AlphaFoldDB" id="A0A218Z8Y7"/>
<evidence type="ECO:0000313" key="2">
    <source>
        <dbReference type="EMBL" id="OWP04458.1"/>
    </source>
</evidence>
<feature type="region of interest" description="Disordered" evidence="1">
    <location>
        <begin position="140"/>
        <end position="407"/>
    </location>
</feature>
<feature type="compositionally biased region" description="Polar residues" evidence="1">
    <location>
        <begin position="314"/>
        <end position="326"/>
    </location>
</feature>
<feature type="compositionally biased region" description="Low complexity" evidence="1">
    <location>
        <begin position="106"/>
        <end position="122"/>
    </location>
</feature>
<feature type="region of interest" description="Disordered" evidence="1">
    <location>
        <begin position="19"/>
        <end position="125"/>
    </location>
</feature>
<comment type="caution">
    <text evidence="2">The sequence shown here is derived from an EMBL/GenBank/DDBJ whole genome shotgun (WGS) entry which is preliminary data.</text>
</comment>
<proteinExistence type="predicted"/>
<name>A0A218Z8Y7_9HELO</name>